<evidence type="ECO:0000256" key="1">
    <source>
        <dbReference type="SAM" id="MobiDB-lite"/>
    </source>
</evidence>
<dbReference type="EMBL" id="WIXP02000009">
    <property type="protein sequence ID" value="KAF6204881.1"/>
    <property type="molecule type" value="Genomic_DNA"/>
</dbReference>
<feature type="region of interest" description="Disordered" evidence="1">
    <location>
        <begin position="211"/>
        <end position="254"/>
    </location>
</feature>
<comment type="caution">
    <text evidence="2">The sequence shown here is derived from an EMBL/GenBank/DDBJ whole genome shotgun (WGS) entry which is preliminary data.</text>
</comment>
<evidence type="ECO:0000313" key="3">
    <source>
        <dbReference type="Proteomes" id="UP000466442"/>
    </source>
</evidence>
<keyword evidence="3" id="KW-1185">Reference proteome</keyword>
<gene>
    <name evidence="2" type="ORF">GE061_019045</name>
</gene>
<name>A0A8S9X997_APOLU</name>
<sequence length="753" mass="85872">MAEESKLYYDDLVYIHVQGHLINLDININDASQDSAVPASSHVVQQIATHYNTPIYKPPYICINMAMTTEFQEFLTNNKNILYSARLSPYNEKRRPLSQSENETKLLIRAFEILTFFHYVKLCETYSVFPNSIRLDPETAKDGSYSFWTLPQLAQRFILASLQVTGKTVLVFKDNHPQTPPLQQQPLPQTPQVPNMFVDIHLSPEVLRNHRSHHQNEDTRNVLSDNNPIQHIPPPSQQPPPMEQNAPPLSVPPVSNNFVVSPSFEKRYSLEKSWSLSSLLTSDSEGAEDSEDAEIYRTEYEDVNFKVGNTVSIPLMPHRHDEEQEKEDVDVAASKYDNHGSVVDNVEDDDAATSWSSDCEMYDRKYYEELVANFMTDSLHDGGVSNTVKGGYSGDRMKDLLVGLTIVTSSSDGETASSESSNNYDFTSVLMKNVLGEADFREFRRLILRRHGHHRRNHTRAEEGALSESQRRERLVELLFKNREKLARYKRMSKNAQSIISSSIVLGGGGIKDGRQRRRLQKTTEDSIKHGGCCTVGNDGTIFKLIYSDLRFHLCDFILYNVVMYIPRADNNHDSSSPPTSSFGPIDRMNEDAESDYAILTNINYHPITAQSPSEEDDRHDNYTADESNLYLSFEYKYYYSKYSNRYCFKTDIIPTLPLHNRHELHHPVSGRPKEDFIELGLTSNYKTTSTNEQDNKGVCIILCTDYIVTFDVRKGLGTIQLQALQGDDVTEEQHEKIKNLIIVVSFTPGRKV</sequence>
<proteinExistence type="predicted"/>
<protein>
    <submittedName>
        <fullName evidence="2">Uncharacterized protein</fullName>
    </submittedName>
</protein>
<feature type="compositionally biased region" description="Pro residues" evidence="1">
    <location>
        <begin position="231"/>
        <end position="242"/>
    </location>
</feature>
<dbReference type="AlphaFoldDB" id="A0A8S9X997"/>
<reference evidence="2" key="1">
    <citation type="journal article" date="2021" name="Mol. Ecol. Resour.">
        <title>Apolygus lucorum genome provides insights into omnivorousness and mesophyll feeding.</title>
        <authorList>
            <person name="Liu Y."/>
            <person name="Liu H."/>
            <person name="Wang H."/>
            <person name="Huang T."/>
            <person name="Liu B."/>
            <person name="Yang B."/>
            <person name="Yin L."/>
            <person name="Li B."/>
            <person name="Zhang Y."/>
            <person name="Zhang S."/>
            <person name="Jiang F."/>
            <person name="Zhang X."/>
            <person name="Ren Y."/>
            <person name="Wang B."/>
            <person name="Wang S."/>
            <person name="Lu Y."/>
            <person name="Wu K."/>
            <person name="Fan W."/>
            <person name="Wang G."/>
        </authorList>
    </citation>
    <scope>NUCLEOTIDE SEQUENCE</scope>
    <source>
        <strain evidence="2">12Hb</strain>
    </source>
</reference>
<evidence type="ECO:0000313" key="2">
    <source>
        <dbReference type="EMBL" id="KAF6204881.1"/>
    </source>
</evidence>
<organism evidence="2 3">
    <name type="scientific">Apolygus lucorum</name>
    <name type="common">Small green plant bug</name>
    <name type="synonym">Lygocoris lucorum</name>
    <dbReference type="NCBI Taxonomy" id="248454"/>
    <lineage>
        <taxon>Eukaryota</taxon>
        <taxon>Metazoa</taxon>
        <taxon>Ecdysozoa</taxon>
        <taxon>Arthropoda</taxon>
        <taxon>Hexapoda</taxon>
        <taxon>Insecta</taxon>
        <taxon>Pterygota</taxon>
        <taxon>Neoptera</taxon>
        <taxon>Paraneoptera</taxon>
        <taxon>Hemiptera</taxon>
        <taxon>Heteroptera</taxon>
        <taxon>Panheteroptera</taxon>
        <taxon>Cimicomorpha</taxon>
        <taxon>Miridae</taxon>
        <taxon>Mirini</taxon>
        <taxon>Apolygus</taxon>
    </lineage>
</organism>
<accession>A0A8S9X997</accession>
<dbReference type="Proteomes" id="UP000466442">
    <property type="component" value="Linkage Group LG9"/>
</dbReference>